<sequence length="43" mass="5154">MLKMRALWYLVVMIKPVRQKCRLLFAIYKSSLHVMFPIISSLE</sequence>
<proteinExistence type="predicted"/>
<gene>
    <name evidence="1" type="ORF">HMPREF9098_0194</name>
</gene>
<comment type="caution">
    <text evidence="1">The sequence shown here is derived from an EMBL/GenBank/DDBJ whole genome shotgun (WGS) entry which is preliminary data.</text>
</comment>
<name>F0EWG0_9NEIS</name>
<dbReference type="HOGENOM" id="CLU_3234748_0_0_4"/>
<evidence type="ECO:0000313" key="1">
    <source>
        <dbReference type="EMBL" id="EGC18388.1"/>
    </source>
</evidence>
<dbReference type="Proteomes" id="UP000004088">
    <property type="component" value="Unassembled WGS sequence"/>
</dbReference>
<evidence type="ECO:0000313" key="2">
    <source>
        <dbReference type="Proteomes" id="UP000004088"/>
    </source>
</evidence>
<keyword evidence="2" id="KW-1185">Reference proteome</keyword>
<dbReference type="EMBL" id="AEWV01000005">
    <property type="protein sequence ID" value="EGC18388.1"/>
    <property type="molecule type" value="Genomic_DNA"/>
</dbReference>
<accession>F0EWG0</accession>
<reference evidence="1 2" key="1">
    <citation type="submission" date="2011-01" db="EMBL/GenBank/DDBJ databases">
        <authorList>
            <person name="Muzny D."/>
            <person name="Qin X."/>
            <person name="Deng J."/>
            <person name="Jiang H."/>
            <person name="Liu Y."/>
            <person name="Qu J."/>
            <person name="Song X.-Z."/>
            <person name="Zhang L."/>
            <person name="Thornton R."/>
            <person name="Coyle M."/>
            <person name="Francisco L."/>
            <person name="Jackson L."/>
            <person name="Javaid M."/>
            <person name="Korchina V."/>
            <person name="Kovar C."/>
            <person name="Mata R."/>
            <person name="Mathew T."/>
            <person name="Ngo R."/>
            <person name="Nguyen L."/>
            <person name="Nguyen N."/>
            <person name="Okwuonu G."/>
            <person name="Ongeri F."/>
            <person name="Pham C."/>
            <person name="Simmons D."/>
            <person name="Wilczek-Boney K."/>
            <person name="Hale W."/>
            <person name="Jakkamsetti A."/>
            <person name="Pham P."/>
            <person name="Ruth R."/>
            <person name="San Lucas F."/>
            <person name="Warren J."/>
            <person name="Zhang J."/>
            <person name="Zhao Z."/>
            <person name="Zhou C."/>
            <person name="Zhu D."/>
            <person name="Lee S."/>
            <person name="Bess C."/>
            <person name="Blankenburg K."/>
            <person name="Forbes L."/>
            <person name="Fu Q."/>
            <person name="Gubbala S."/>
            <person name="Hirani K."/>
            <person name="Jayaseelan J.C."/>
            <person name="Lara F."/>
            <person name="Munidasa M."/>
            <person name="Palculict T."/>
            <person name="Patil S."/>
            <person name="Pu L.-L."/>
            <person name="Saada N."/>
            <person name="Tang L."/>
            <person name="Weissenberger G."/>
            <person name="Zhu Y."/>
            <person name="Hemphill L."/>
            <person name="Shang Y."/>
            <person name="Youmans B."/>
            <person name="Ayvaz T."/>
            <person name="Ross M."/>
            <person name="Santibanez J."/>
            <person name="Aqrawi P."/>
            <person name="Gross S."/>
            <person name="Joshi V."/>
            <person name="Fowler G."/>
            <person name="Nazareth L."/>
            <person name="Reid J."/>
            <person name="Worley K."/>
            <person name="Petrosino J."/>
            <person name="Highlander S."/>
            <person name="Gibbs R."/>
        </authorList>
    </citation>
    <scope>NUCLEOTIDE SEQUENCE [LARGE SCALE GENOMIC DNA]</scope>
    <source>
        <strain evidence="1 2">ATCC 33394</strain>
    </source>
</reference>
<dbReference type="AlphaFoldDB" id="F0EWG0"/>
<protein>
    <submittedName>
        <fullName evidence="1">Uncharacterized protein</fullName>
    </submittedName>
</protein>
<organism evidence="1 2">
    <name type="scientific">Kingella denitrificans ATCC 33394</name>
    <dbReference type="NCBI Taxonomy" id="888741"/>
    <lineage>
        <taxon>Bacteria</taxon>
        <taxon>Pseudomonadati</taxon>
        <taxon>Pseudomonadota</taxon>
        <taxon>Betaproteobacteria</taxon>
        <taxon>Neisseriales</taxon>
        <taxon>Neisseriaceae</taxon>
        <taxon>Kingella</taxon>
    </lineage>
</organism>